<accession>A0A8J4DLX2</accession>
<evidence type="ECO:0000313" key="3">
    <source>
        <dbReference type="Proteomes" id="UP000652013"/>
    </source>
</evidence>
<name>A0A8J4DLX2_9ACTN</name>
<keyword evidence="3" id="KW-1185">Reference proteome</keyword>
<gene>
    <name evidence="2" type="ORF">Sya03_57680</name>
</gene>
<dbReference type="AlphaFoldDB" id="A0A8J4DLX2"/>
<reference evidence="2" key="1">
    <citation type="submission" date="2021-01" db="EMBL/GenBank/DDBJ databases">
        <title>Whole genome shotgun sequence of Spirilliplanes yamanashiensis NBRC 15828.</title>
        <authorList>
            <person name="Komaki H."/>
            <person name="Tamura T."/>
        </authorList>
    </citation>
    <scope>NUCLEOTIDE SEQUENCE</scope>
    <source>
        <strain evidence="2">NBRC 15828</strain>
    </source>
</reference>
<protein>
    <submittedName>
        <fullName evidence="2">Uncharacterized protein</fullName>
    </submittedName>
</protein>
<feature type="region of interest" description="Disordered" evidence="1">
    <location>
        <begin position="70"/>
        <end position="89"/>
    </location>
</feature>
<comment type="caution">
    <text evidence="2">The sequence shown here is derived from an EMBL/GenBank/DDBJ whole genome shotgun (WGS) entry which is preliminary data.</text>
</comment>
<evidence type="ECO:0000313" key="2">
    <source>
        <dbReference type="EMBL" id="GIJ06416.1"/>
    </source>
</evidence>
<proteinExistence type="predicted"/>
<evidence type="ECO:0000256" key="1">
    <source>
        <dbReference type="SAM" id="MobiDB-lite"/>
    </source>
</evidence>
<dbReference type="EMBL" id="BOOY01000041">
    <property type="protein sequence ID" value="GIJ06416.1"/>
    <property type="molecule type" value="Genomic_DNA"/>
</dbReference>
<sequence>MASPNQPARGPHADLVAAAQLLACTQVLVDEAHAELVTAQRAADEAAAAAADAAAMVAERNAAALRLQAELAGDGPPRPDRAEAVRASC</sequence>
<feature type="compositionally biased region" description="Basic and acidic residues" evidence="1">
    <location>
        <begin position="77"/>
        <end position="89"/>
    </location>
</feature>
<dbReference type="Proteomes" id="UP000652013">
    <property type="component" value="Unassembled WGS sequence"/>
</dbReference>
<organism evidence="2 3">
    <name type="scientific">Spirilliplanes yamanashiensis</name>
    <dbReference type="NCBI Taxonomy" id="42233"/>
    <lineage>
        <taxon>Bacteria</taxon>
        <taxon>Bacillati</taxon>
        <taxon>Actinomycetota</taxon>
        <taxon>Actinomycetes</taxon>
        <taxon>Micromonosporales</taxon>
        <taxon>Micromonosporaceae</taxon>
        <taxon>Spirilliplanes</taxon>
    </lineage>
</organism>